<comment type="caution">
    <text evidence="4">The sequence shown here is derived from an EMBL/GenBank/DDBJ whole genome shotgun (WGS) entry which is preliminary data.</text>
</comment>
<keyword evidence="5" id="KW-1185">Reference proteome</keyword>
<dbReference type="SFLD" id="SFLDG00358">
    <property type="entry name" value="Main_(cytGST)"/>
    <property type="match status" value="1"/>
</dbReference>
<dbReference type="Pfam" id="PF00043">
    <property type="entry name" value="GST_C"/>
    <property type="match status" value="1"/>
</dbReference>
<dbReference type="EMBL" id="ADBJ01000008">
    <property type="protein sequence ID" value="EFA84966.1"/>
    <property type="molecule type" value="Genomic_DNA"/>
</dbReference>
<feature type="domain" description="GST C-terminal" evidence="3">
    <location>
        <begin position="96"/>
        <end position="222"/>
    </location>
</feature>
<comment type="similarity">
    <text evidence="1">Belongs to the GST superfamily.</text>
</comment>
<dbReference type="GeneID" id="31357485"/>
<dbReference type="CDD" id="cd03048">
    <property type="entry name" value="GST_N_Ure2p_like"/>
    <property type="match status" value="1"/>
</dbReference>
<dbReference type="SFLD" id="SFLDS00019">
    <property type="entry name" value="Glutathione_Transferase_(cytos"/>
    <property type="match status" value="1"/>
</dbReference>
<dbReference type="Gene3D" id="1.20.1050.10">
    <property type="match status" value="1"/>
</dbReference>
<feature type="domain" description="GST N-terminal" evidence="2">
    <location>
        <begin position="2"/>
        <end position="88"/>
    </location>
</feature>
<dbReference type="AlphaFoldDB" id="D3B0Z2"/>
<dbReference type="PANTHER" id="PTHR44051:SF8">
    <property type="entry name" value="GLUTATHIONE S-TRANSFERASE GSTA"/>
    <property type="match status" value="1"/>
</dbReference>
<dbReference type="PROSITE" id="PS50404">
    <property type="entry name" value="GST_NTER"/>
    <property type="match status" value="1"/>
</dbReference>
<evidence type="ECO:0000313" key="4">
    <source>
        <dbReference type="EMBL" id="EFA84966.1"/>
    </source>
</evidence>
<dbReference type="SUPFAM" id="SSF52833">
    <property type="entry name" value="Thioredoxin-like"/>
    <property type="match status" value="1"/>
</dbReference>
<dbReference type="InterPro" id="IPR040079">
    <property type="entry name" value="Glutathione_S-Trfase"/>
</dbReference>
<dbReference type="GO" id="GO:0016740">
    <property type="term" value="F:transferase activity"/>
    <property type="evidence" value="ECO:0007669"/>
    <property type="project" value="UniProtKB-KW"/>
</dbReference>
<dbReference type="OMA" id="FPITRKW"/>
<dbReference type="PROSITE" id="PS50405">
    <property type="entry name" value="GST_CTER"/>
    <property type="match status" value="1"/>
</dbReference>
<dbReference type="InterPro" id="IPR010987">
    <property type="entry name" value="Glutathione-S-Trfase_C-like"/>
</dbReference>
<evidence type="ECO:0000313" key="5">
    <source>
        <dbReference type="Proteomes" id="UP000001396"/>
    </source>
</evidence>
<organism evidence="4 5">
    <name type="scientific">Heterostelium pallidum (strain ATCC 26659 / Pp 5 / PN500)</name>
    <name type="common">Cellular slime mold</name>
    <name type="synonym">Polysphondylium pallidum</name>
    <dbReference type="NCBI Taxonomy" id="670386"/>
    <lineage>
        <taxon>Eukaryota</taxon>
        <taxon>Amoebozoa</taxon>
        <taxon>Evosea</taxon>
        <taxon>Eumycetozoa</taxon>
        <taxon>Dictyostelia</taxon>
        <taxon>Acytosteliales</taxon>
        <taxon>Acytosteliaceae</taxon>
        <taxon>Heterostelium</taxon>
    </lineage>
</organism>
<dbReference type="InParanoid" id="D3B0Z2"/>
<gene>
    <name evidence="4" type="ORF">PPL_01959</name>
</gene>
<dbReference type="InterPro" id="IPR036282">
    <property type="entry name" value="Glutathione-S-Trfase_C_sf"/>
</dbReference>
<dbReference type="SUPFAM" id="SSF47616">
    <property type="entry name" value="GST C-terminal domain-like"/>
    <property type="match status" value="1"/>
</dbReference>
<dbReference type="RefSeq" id="XP_020437076.1">
    <property type="nucleotide sequence ID" value="XM_020572959.1"/>
</dbReference>
<reference evidence="4 5" key="1">
    <citation type="journal article" date="2011" name="Genome Res.">
        <title>Phylogeny-wide analysis of social amoeba genomes highlights ancient origins for complex intercellular communication.</title>
        <authorList>
            <person name="Heidel A.J."/>
            <person name="Lawal H.M."/>
            <person name="Felder M."/>
            <person name="Schilde C."/>
            <person name="Helps N.R."/>
            <person name="Tunggal B."/>
            <person name="Rivero F."/>
            <person name="John U."/>
            <person name="Schleicher M."/>
            <person name="Eichinger L."/>
            <person name="Platzer M."/>
            <person name="Noegel A.A."/>
            <person name="Schaap P."/>
            <person name="Gloeckner G."/>
        </authorList>
    </citation>
    <scope>NUCLEOTIDE SEQUENCE [LARGE SCALE GENOMIC DNA]</scope>
    <source>
        <strain evidence="5">ATCC 26659 / Pp 5 / PN500</strain>
    </source>
</reference>
<protein>
    <submittedName>
        <fullName evidence="4">Putative glutathione transferase</fullName>
    </submittedName>
</protein>
<dbReference type="Gene3D" id="3.40.30.10">
    <property type="entry name" value="Glutaredoxin"/>
    <property type="match status" value="1"/>
</dbReference>
<accession>D3B0Z2</accession>
<sequence length="242" mass="28214">MSAKLELYGCGSPNVVKVQLLLKELKIPFTYHEVDWRNGQQYKAEFVKINPNSKLPVIVDHDVEGEPINVFESGNILLYLANKYAKGRLVPDADKDIRAYTEVMNWLFWQMANIGPIFGNWYHFTNYATDKYPYSIQRFGNELRRLFHVLDNTLKTRKFVAGDTYSISDIAIYPWARIIGFVPDLTAQEFPNVYQYIARIKAIPSVVEWETFEEEERKKKPMAPPTEEQRKFMFGVDGRAQN</sequence>
<evidence type="ECO:0000256" key="1">
    <source>
        <dbReference type="ARBA" id="ARBA00007409"/>
    </source>
</evidence>
<dbReference type="Proteomes" id="UP000001396">
    <property type="component" value="Unassembled WGS sequence"/>
</dbReference>
<keyword evidence="4" id="KW-0808">Transferase</keyword>
<dbReference type="InterPro" id="IPR004045">
    <property type="entry name" value="Glutathione_S-Trfase_N"/>
</dbReference>
<dbReference type="InterPro" id="IPR004046">
    <property type="entry name" value="GST_C"/>
</dbReference>
<name>D3B0Z2_HETP5</name>
<proteinExistence type="inferred from homology"/>
<dbReference type="SFLD" id="SFLDG01151">
    <property type="entry name" value="Main.2:_Nu-like"/>
    <property type="match status" value="1"/>
</dbReference>
<dbReference type="CDD" id="cd03178">
    <property type="entry name" value="GST_C_Ure2p_like"/>
    <property type="match status" value="1"/>
</dbReference>
<dbReference type="Pfam" id="PF13409">
    <property type="entry name" value="GST_N_2"/>
    <property type="match status" value="1"/>
</dbReference>
<evidence type="ECO:0000259" key="3">
    <source>
        <dbReference type="PROSITE" id="PS50405"/>
    </source>
</evidence>
<dbReference type="PANTHER" id="PTHR44051">
    <property type="entry name" value="GLUTATHIONE S-TRANSFERASE-RELATED"/>
    <property type="match status" value="1"/>
</dbReference>
<dbReference type="STRING" id="670386.D3B0Z2"/>
<dbReference type="InterPro" id="IPR036249">
    <property type="entry name" value="Thioredoxin-like_sf"/>
</dbReference>
<evidence type="ECO:0000259" key="2">
    <source>
        <dbReference type="PROSITE" id="PS50404"/>
    </source>
</evidence>